<name>A0A433QME1_9FUNG</name>
<evidence type="ECO:0000256" key="2">
    <source>
        <dbReference type="ARBA" id="ARBA00022723"/>
    </source>
</evidence>
<keyword evidence="2" id="KW-0479">Metal-binding</keyword>
<feature type="domain" description="DDE Tnp4" evidence="3">
    <location>
        <begin position="2"/>
        <end position="101"/>
    </location>
</feature>
<dbReference type="InterPro" id="IPR027806">
    <property type="entry name" value="HARBI1_dom"/>
</dbReference>
<evidence type="ECO:0000313" key="5">
    <source>
        <dbReference type="Proteomes" id="UP000274822"/>
    </source>
</evidence>
<evidence type="ECO:0000256" key="1">
    <source>
        <dbReference type="ARBA" id="ARBA00001968"/>
    </source>
</evidence>
<gene>
    <name evidence="4" type="ORF">BC938DRAFT_478727</name>
</gene>
<comment type="caution">
    <text evidence="4">The sequence shown here is derived from an EMBL/GenBank/DDBJ whole genome shotgun (WGS) entry which is preliminary data.</text>
</comment>
<evidence type="ECO:0000313" key="4">
    <source>
        <dbReference type="EMBL" id="RUS30941.1"/>
    </source>
</evidence>
<reference evidence="4 5" key="1">
    <citation type="journal article" date="2018" name="New Phytol.">
        <title>Phylogenomics of Endogonaceae and evolution of mycorrhizas within Mucoromycota.</title>
        <authorList>
            <person name="Chang Y."/>
            <person name="Desiro A."/>
            <person name="Na H."/>
            <person name="Sandor L."/>
            <person name="Lipzen A."/>
            <person name="Clum A."/>
            <person name="Barry K."/>
            <person name="Grigoriev I.V."/>
            <person name="Martin F.M."/>
            <person name="Stajich J.E."/>
            <person name="Smith M.E."/>
            <person name="Bonito G."/>
            <person name="Spatafora J.W."/>
        </authorList>
    </citation>
    <scope>NUCLEOTIDE SEQUENCE [LARGE SCALE GENOMIC DNA]</scope>
    <source>
        <strain evidence="4 5">AD002</strain>
    </source>
</reference>
<dbReference type="GO" id="GO:0046872">
    <property type="term" value="F:metal ion binding"/>
    <property type="evidence" value="ECO:0007669"/>
    <property type="project" value="UniProtKB-KW"/>
</dbReference>
<organism evidence="4 5">
    <name type="scientific">Jimgerdemannia flammicorona</name>
    <dbReference type="NCBI Taxonomy" id="994334"/>
    <lineage>
        <taxon>Eukaryota</taxon>
        <taxon>Fungi</taxon>
        <taxon>Fungi incertae sedis</taxon>
        <taxon>Mucoromycota</taxon>
        <taxon>Mucoromycotina</taxon>
        <taxon>Endogonomycetes</taxon>
        <taxon>Endogonales</taxon>
        <taxon>Endogonaceae</taxon>
        <taxon>Jimgerdemannia</taxon>
    </lineage>
</organism>
<dbReference type="Pfam" id="PF13359">
    <property type="entry name" value="DDE_Tnp_4"/>
    <property type="match status" value="1"/>
</dbReference>
<accession>A0A433QME1</accession>
<proteinExistence type="predicted"/>
<comment type="cofactor">
    <cofactor evidence="1">
        <name>a divalent metal cation</name>
        <dbReference type="ChEBI" id="CHEBI:60240"/>
    </cofactor>
</comment>
<dbReference type="EMBL" id="RBNJ01003420">
    <property type="protein sequence ID" value="RUS30941.1"/>
    <property type="molecule type" value="Genomic_DNA"/>
</dbReference>
<sequence length="112" mass="13183">MRYSLNVQATVNHLGFFTSYYIGWPGSCHDRRIFNESIIPQQHKTLIHDDYIIGDDGYKPCTPYLICPYPKPKPSEDRQRIFNKKLSKTRVVVEHAFGRLKSLLLLFFHINQ</sequence>
<protein>
    <submittedName>
        <fullName evidence="4">Harbinger transposase-derived nuclease domain-containing protein</fullName>
    </submittedName>
</protein>
<evidence type="ECO:0000259" key="3">
    <source>
        <dbReference type="Pfam" id="PF13359"/>
    </source>
</evidence>
<keyword evidence="5" id="KW-1185">Reference proteome</keyword>
<dbReference type="AlphaFoldDB" id="A0A433QME1"/>
<dbReference type="Proteomes" id="UP000274822">
    <property type="component" value="Unassembled WGS sequence"/>
</dbReference>